<reference evidence="2 3" key="1">
    <citation type="submission" date="2015-05" db="EMBL/GenBank/DDBJ databases">
        <authorList>
            <person name="Tang B."/>
            <person name="Yu Y."/>
        </authorList>
    </citation>
    <scope>NUCLEOTIDE SEQUENCE [LARGE SCALE GENOMIC DNA]</scope>
    <source>
        <strain evidence="2 3">DSM 7029</strain>
    </source>
</reference>
<sequence>MRALDLQGLKRDTTYFLGYQFAAVALINLWPEEDTNYENDKKVGWESWRHNVTHPKWDDDRAVVNYILHPYWGAGYYVRARERGLHGTQALLYSALLSSIFEFGAEALVENVSYQDLLVTPLLGSLLGEHVFWPLRQRILAKQEAHSTADRVLLVLTDPLAALNAGVDRVLGRGVEVSLTTPLSPLGTSLRPCEGAVPHCLSGAIRGGSKPRWGVQLRLQW</sequence>
<keyword evidence="2" id="KW-0436">Ligase</keyword>
<protein>
    <submittedName>
        <fullName evidence="2">Ubiquitin-protein ligase</fullName>
    </submittedName>
</protein>
<organism evidence="2 3">
    <name type="scientific">Caldimonas brevitalea</name>
    <dbReference type="NCBI Taxonomy" id="413882"/>
    <lineage>
        <taxon>Bacteria</taxon>
        <taxon>Pseudomonadati</taxon>
        <taxon>Pseudomonadota</taxon>
        <taxon>Betaproteobacteria</taxon>
        <taxon>Burkholderiales</taxon>
        <taxon>Sphaerotilaceae</taxon>
        <taxon>Caldimonas</taxon>
    </lineage>
</organism>
<dbReference type="Pfam" id="PF13084">
    <property type="entry name" value="DUF3943"/>
    <property type="match status" value="1"/>
</dbReference>
<dbReference type="STRING" id="413882.AAW51_2636"/>
<dbReference type="Proteomes" id="UP000035352">
    <property type="component" value="Chromosome"/>
</dbReference>
<evidence type="ECO:0000313" key="2">
    <source>
        <dbReference type="EMBL" id="AKJ29327.1"/>
    </source>
</evidence>
<keyword evidence="3" id="KW-1185">Reference proteome</keyword>
<feature type="domain" description="DUF3943" evidence="1">
    <location>
        <begin position="55"/>
        <end position="159"/>
    </location>
</feature>
<gene>
    <name evidence="2" type="ORF">AAW51_2636</name>
</gene>
<evidence type="ECO:0000313" key="3">
    <source>
        <dbReference type="Proteomes" id="UP000035352"/>
    </source>
</evidence>
<accession>A0A0G3BIZ0</accession>
<dbReference type="AlphaFoldDB" id="A0A0G3BIZ0"/>
<dbReference type="EMBL" id="CP011371">
    <property type="protein sequence ID" value="AKJ29327.1"/>
    <property type="molecule type" value="Genomic_DNA"/>
</dbReference>
<dbReference type="KEGG" id="pbh:AAW51_2636"/>
<dbReference type="PATRIC" id="fig|413882.6.peg.2748"/>
<evidence type="ECO:0000259" key="1">
    <source>
        <dbReference type="Pfam" id="PF13084"/>
    </source>
</evidence>
<dbReference type="GO" id="GO:0016874">
    <property type="term" value="F:ligase activity"/>
    <property type="evidence" value="ECO:0007669"/>
    <property type="project" value="UniProtKB-KW"/>
</dbReference>
<proteinExistence type="predicted"/>
<dbReference type="InterPro" id="IPR025079">
    <property type="entry name" value="DUF3943"/>
</dbReference>
<name>A0A0G3BIZ0_9BURK</name>